<reference evidence="2 3" key="1">
    <citation type="submission" date="2017-07" db="EMBL/GenBank/DDBJ databases">
        <authorList>
            <person name="Talla V."/>
            <person name="Backstrom N."/>
        </authorList>
    </citation>
    <scope>NUCLEOTIDE SEQUENCE [LARGE SCALE GENOMIC DNA]</scope>
</reference>
<keyword evidence="1" id="KW-0732">Signal</keyword>
<sequence>MRLELMNVFPFRMWSSWPAWLVATCICAITSAQRVDQEGVLTPRQSRLRDRESKPDEPTCDQLKAMWRFRYQYPSAPREAYGRVITKAPPNVVRTPDYGEIRSTEEIDPARTSPRVAEEVRDGAEARVKGDCRWTRNSPFRNLEHGSQKLRDIFKTITIIKINKKPYFESLCHKRELYFILKNIKIDD</sequence>
<name>A0A5E4PX11_9NEOP</name>
<evidence type="ECO:0008006" key="4">
    <source>
        <dbReference type="Google" id="ProtNLM"/>
    </source>
</evidence>
<keyword evidence="3" id="KW-1185">Reference proteome</keyword>
<dbReference type="EMBL" id="FZQP02000559">
    <property type="protein sequence ID" value="VVC89469.1"/>
    <property type="molecule type" value="Genomic_DNA"/>
</dbReference>
<gene>
    <name evidence="2" type="ORF">LSINAPIS_LOCUS2583</name>
</gene>
<evidence type="ECO:0000256" key="1">
    <source>
        <dbReference type="SAM" id="SignalP"/>
    </source>
</evidence>
<evidence type="ECO:0000313" key="2">
    <source>
        <dbReference type="EMBL" id="VVC89469.1"/>
    </source>
</evidence>
<feature type="chain" id="PRO_5023133610" description="Secreted protein" evidence="1">
    <location>
        <begin position="33"/>
        <end position="188"/>
    </location>
</feature>
<dbReference type="AlphaFoldDB" id="A0A5E4PX11"/>
<organism evidence="2 3">
    <name type="scientific">Leptidea sinapis</name>
    <dbReference type="NCBI Taxonomy" id="189913"/>
    <lineage>
        <taxon>Eukaryota</taxon>
        <taxon>Metazoa</taxon>
        <taxon>Ecdysozoa</taxon>
        <taxon>Arthropoda</taxon>
        <taxon>Hexapoda</taxon>
        <taxon>Insecta</taxon>
        <taxon>Pterygota</taxon>
        <taxon>Neoptera</taxon>
        <taxon>Endopterygota</taxon>
        <taxon>Lepidoptera</taxon>
        <taxon>Glossata</taxon>
        <taxon>Ditrysia</taxon>
        <taxon>Papilionoidea</taxon>
        <taxon>Pieridae</taxon>
        <taxon>Dismorphiinae</taxon>
        <taxon>Leptidea</taxon>
    </lineage>
</organism>
<feature type="signal peptide" evidence="1">
    <location>
        <begin position="1"/>
        <end position="32"/>
    </location>
</feature>
<accession>A0A5E4PX11</accession>
<proteinExistence type="predicted"/>
<protein>
    <recommendedName>
        <fullName evidence="4">Secreted protein</fullName>
    </recommendedName>
</protein>
<evidence type="ECO:0000313" key="3">
    <source>
        <dbReference type="Proteomes" id="UP000324832"/>
    </source>
</evidence>
<dbReference type="Proteomes" id="UP000324832">
    <property type="component" value="Unassembled WGS sequence"/>
</dbReference>